<dbReference type="PROSITE" id="PS00687">
    <property type="entry name" value="ALDEHYDE_DEHYDR_GLU"/>
    <property type="match status" value="1"/>
</dbReference>
<feature type="domain" description="Aldehyde dehydrogenase" evidence="5">
    <location>
        <begin position="51"/>
        <end position="501"/>
    </location>
</feature>
<dbReference type="GO" id="GO:0009013">
    <property type="term" value="F:succinate-semialdehyde dehydrogenase [NAD(P)+] activity"/>
    <property type="evidence" value="ECO:0007669"/>
    <property type="project" value="UniProtKB-EC"/>
</dbReference>
<evidence type="ECO:0000313" key="6">
    <source>
        <dbReference type="EMBL" id="PRQ08558.1"/>
    </source>
</evidence>
<dbReference type="FunFam" id="3.40.309.10:FF:000009">
    <property type="entry name" value="Aldehyde dehydrogenase A"/>
    <property type="match status" value="1"/>
</dbReference>
<dbReference type="CDD" id="cd07102">
    <property type="entry name" value="ALDH_EDX86601"/>
    <property type="match status" value="1"/>
</dbReference>
<feature type="active site" evidence="3">
    <location>
        <position position="276"/>
    </location>
</feature>
<dbReference type="InterPro" id="IPR016162">
    <property type="entry name" value="Ald_DH_N"/>
</dbReference>
<dbReference type="PANTHER" id="PTHR11699">
    <property type="entry name" value="ALDEHYDE DEHYDROGENASE-RELATED"/>
    <property type="match status" value="1"/>
</dbReference>
<evidence type="ECO:0000313" key="7">
    <source>
        <dbReference type="Proteomes" id="UP000238823"/>
    </source>
</evidence>
<dbReference type="Pfam" id="PF00171">
    <property type="entry name" value="Aldedh"/>
    <property type="match status" value="1"/>
</dbReference>
<dbReference type="InterPro" id="IPR016163">
    <property type="entry name" value="Ald_DH_C"/>
</dbReference>
<protein>
    <submittedName>
        <fullName evidence="6">Succinate semialdehyde dehydrogenase Sad</fullName>
        <ecNumber evidence="6">1.2.1.16</ecNumber>
    </submittedName>
</protein>
<dbReference type="SUPFAM" id="SSF53720">
    <property type="entry name" value="ALDH-like"/>
    <property type="match status" value="1"/>
</dbReference>
<keyword evidence="2 4" id="KW-0560">Oxidoreductase</keyword>
<dbReference type="InterPro" id="IPR016160">
    <property type="entry name" value="Ald_DH_CS_CYS"/>
</dbReference>
<comment type="similarity">
    <text evidence="1 4">Belongs to the aldehyde dehydrogenase family.</text>
</comment>
<name>A0A2S9YTZ1_9BACT</name>
<dbReference type="InterPro" id="IPR029510">
    <property type="entry name" value="Ald_DH_CS_GLU"/>
</dbReference>
<evidence type="ECO:0000256" key="4">
    <source>
        <dbReference type="RuleBase" id="RU003345"/>
    </source>
</evidence>
<accession>A0A2S9YTZ1</accession>
<dbReference type="AlphaFoldDB" id="A0A2S9YTZ1"/>
<gene>
    <name evidence="6" type="primary">sad</name>
    <name evidence="6" type="ORF">ENSA7_18440</name>
</gene>
<dbReference type="OrthoDB" id="9762436at2"/>
<dbReference type="EC" id="1.2.1.16" evidence="6"/>
<dbReference type="Gene3D" id="3.40.605.10">
    <property type="entry name" value="Aldehyde Dehydrogenase, Chain A, domain 1"/>
    <property type="match status" value="1"/>
</dbReference>
<proteinExistence type="inferred from homology"/>
<dbReference type="InterPro" id="IPR015590">
    <property type="entry name" value="Aldehyde_DH_dom"/>
</dbReference>
<evidence type="ECO:0000256" key="3">
    <source>
        <dbReference type="PROSITE-ProRule" id="PRU10007"/>
    </source>
</evidence>
<organism evidence="6 7">
    <name type="scientific">Enhygromyxa salina</name>
    <dbReference type="NCBI Taxonomy" id="215803"/>
    <lineage>
        <taxon>Bacteria</taxon>
        <taxon>Pseudomonadati</taxon>
        <taxon>Myxococcota</taxon>
        <taxon>Polyangia</taxon>
        <taxon>Nannocystales</taxon>
        <taxon>Nannocystaceae</taxon>
        <taxon>Enhygromyxa</taxon>
    </lineage>
</organism>
<dbReference type="PROSITE" id="PS00070">
    <property type="entry name" value="ALDEHYDE_DEHYDR_CYS"/>
    <property type="match status" value="1"/>
</dbReference>
<dbReference type="EMBL" id="PVNL01000041">
    <property type="protein sequence ID" value="PRQ08558.1"/>
    <property type="molecule type" value="Genomic_DNA"/>
</dbReference>
<reference evidence="6 7" key="1">
    <citation type="submission" date="2018-03" db="EMBL/GenBank/DDBJ databases">
        <title>Draft Genome Sequences of the Obligatory Marine Myxobacteria Enhygromyxa salina SWB007.</title>
        <authorList>
            <person name="Poehlein A."/>
            <person name="Moghaddam J.A."/>
            <person name="Harms H."/>
            <person name="Alanjari M."/>
            <person name="Koenig G.M."/>
            <person name="Daniel R."/>
            <person name="Schaeberle T.F."/>
        </authorList>
    </citation>
    <scope>NUCLEOTIDE SEQUENCE [LARGE SCALE GENOMIC DNA]</scope>
    <source>
        <strain evidence="6 7">SWB007</strain>
    </source>
</reference>
<evidence type="ECO:0000256" key="2">
    <source>
        <dbReference type="ARBA" id="ARBA00023002"/>
    </source>
</evidence>
<dbReference type="Gene3D" id="3.40.309.10">
    <property type="entry name" value="Aldehyde Dehydrogenase, Chain A, domain 2"/>
    <property type="match status" value="1"/>
</dbReference>
<evidence type="ECO:0000256" key="1">
    <source>
        <dbReference type="ARBA" id="ARBA00009986"/>
    </source>
</evidence>
<dbReference type="Proteomes" id="UP000238823">
    <property type="component" value="Unassembled WGS sequence"/>
</dbReference>
<comment type="caution">
    <text evidence="6">The sequence shown here is derived from an EMBL/GenBank/DDBJ whole genome shotgun (WGS) entry which is preliminary data.</text>
</comment>
<sequence>MRSAGTGRVLEMVGARTKVVVTDLQGGQKPGWGSGRARVSGAMLAPMPESIVSPIDGQVAYEFEYLDEKAAFAAVEQAHVAQGQWRSTSVEERARLCLDMLTAFEANLDQYTREISTMMGKPLAEAQGEARTMRGRVEALIQLAPAALADELLPELQGLRRVIRHEPVGVVLDIAAWNYPLVVPINVVAAAVLAGDAVLIKHSPQTALCGRQLAQSFATAGAPNGLVTDFMCTHETVARVLDGRRVNHVSFTGSVRGGHEVYRAAAARSFAGVALELGGKDPALVLPDCDFEFTVPNLVEGAFYNAGQSCCAVERIYVHEEIFERFVEAYVAETYALKLGDPLAEGTTLGPVVDARAAERVGRQVRDAIAAGARPLIDASRFEVPDRSPCYLAPQVLVDVDHSMAVMRDETFGPAIGLIKVRDHAHAVELMNDSPYGLTASIWSRDDERVEQLADALDAGTVFQNRCDFLDPELPWVGVKDSGHGVSLSHLGLRSLTRPKSLHFRRR</sequence>
<dbReference type="InterPro" id="IPR016161">
    <property type="entry name" value="Ald_DH/histidinol_DH"/>
</dbReference>
<evidence type="ECO:0000259" key="5">
    <source>
        <dbReference type="Pfam" id="PF00171"/>
    </source>
</evidence>